<keyword evidence="3" id="KW-0460">Magnesium</keyword>
<dbReference type="EMBL" id="BKCP01004961">
    <property type="protein sequence ID" value="GER35430.1"/>
    <property type="molecule type" value="Genomic_DNA"/>
</dbReference>
<evidence type="ECO:0000313" key="6">
    <source>
        <dbReference type="EMBL" id="GER35430.1"/>
    </source>
</evidence>
<evidence type="ECO:0000256" key="3">
    <source>
        <dbReference type="ARBA" id="ARBA00022842"/>
    </source>
</evidence>
<dbReference type="InterPro" id="IPR008271">
    <property type="entry name" value="Ser/Thr_kinase_AS"/>
</dbReference>
<comment type="cofactor">
    <cofactor evidence="1">
        <name>Mg(2+)</name>
        <dbReference type="ChEBI" id="CHEBI:18420"/>
    </cofactor>
</comment>
<dbReference type="SUPFAM" id="SSF56784">
    <property type="entry name" value="HAD-like"/>
    <property type="match status" value="1"/>
</dbReference>
<evidence type="ECO:0000256" key="2">
    <source>
        <dbReference type="ARBA" id="ARBA00022723"/>
    </source>
</evidence>
<comment type="caution">
    <text evidence="6">The sequence shown here is derived from an EMBL/GenBank/DDBJ whole genome shotgun (WGS) entry which is preliminary data.</text>
</comment>
<dbReference type="GO" id="GO:0004672">
    <property type="term" value="F:protein kinase activity"/>
    <property type="evidence" value="ECO:0007669"/>
    <property type="project" value="InterPro"/>
</dbReference>
<dbReference type="InterPro" id="IPR000719">
    <property type="entry name" value="Prot_kinase_dom"/>
</dbReference>
<evidence type="ECO:0000256" key="4">
    <source>
        <dbReference type="SAM" id="MobiDB-lite"/>
    </source>
</evidence>
<dbReference type="InterPro" id="IPR023198">
    <property type="entry name" value="PGP-like_dom2"/>
</dbReference>
<dbReference type="FunFam" id="1.10.510.10:FF:001893">
    <property type="entry name" value="Probable serine/threonine-protein kinase DDB_G0291918"/>
    <property type="match status" value="1"/>
</dbReference>
<evidence type="ECO:0000313" key="7">
    <source>
        <dbReference type="Proteomes" id="UP000325081"/>
    </source>
</evidence>
<dbReference type="PANTHER" id="PTHR46193">
    <property type="entry name" value="6-PHOSPHOGLUCONATE PHOSPHATASE"/>
    <property type="match status" value="1"/>
</dbReference>
<proteinExistence type="predicted"/>
<dbReference type="PROSITE" id="PS50011">
    <property type="entry name" value="PROTEIN_KINASE_DOM"/>
    <property type="match status" value="1"/>
</dbReference>
<organism evidence="6 7">
    <name type="scientific">Striga asiatica</name>
    <name type="common">Asiatic witchweed</name>
    <name type="synonym">Buchnera asiatica</name>
    <dbReference type="NCBI Taxonomy" id="4170"/>
    <lineage>
        <taxon>Eukaryota</taxon>
        <taxon>Viridiplantae</taxon>
        <taxon>Streptophyta</taxon>
        <taxon>Embryophyta</taxon>
        <taxon>Tracheophyta</taxon>
        <taxon>Spermatophyta</taxon>
        <taxon>Magnoliopsida</taxon>
        <taxon>eudicotyledons</taxon>
        <taxon>Gunneridae</taxon>
        <taxon>Pentapetalae</taxon>
        <taxon>asterids</taxon>
        <taxon>lamiids</taxon>
        <taxon>Lamiales</taxon>
        <taxon>Orobanchaceae</taxon>
        <taxon>Buchnereae</taxon>
        <taxon>Striga</taxon>
    </lineage>
</organism>
<evidence type="ECO:0000256" key="1">
    <source>
        <dbReference type="ARBA" id="ARBA00001946"/>
    </source>
</evidence>
<dbReference type="CDD" id="cd07505">
    <property type="entry name" value="HAD_BPGM-like"/>
    <property type="match status" value="1"/>
</dbReference>
<dbReference type="Gene3D" id="1.10.150.240">
    <property type="entry name" value="Putative phosphatase, domain 2"/>
    <property type="match status" value="1"/>
</dbReference>
<dbReference type="Pfam" id="PF13419">
    <property type="entry name" value="HAD_2"/>
    <property type="match status" value="1"/>
</dbReference>
<keyword evidence="6" id="KW-0808">Transferase</keyword>
<dbReference type="FunFam" id="1.10.510.10:FF:001725">
    <property type="entry name" value="Kinase like protein"/>
    <property type="match status" value="1"/>
</dbReference>
<feature type="region of interest" description="Disordered" evidence="4">
    <location>
        <begin position="919"/>
        <end position="959"/>
    </location>
</feature>
<dbReference type="AlphaFoldDB" id="A0A5A7PRK2"/>
<dbReference type="InterPro" id="IPR036412">
    <property type="entry name" value="HAD-like_sf"/>
</dbReference>
<keyword evidence="2" id="KW-0479">Metal-binding</keyword>
<dbReference type="PANTHER" id="PTHR46193:SF9">
    <property type="entry name" value="HALOACID DEHALOGENASE-LIKE HYDROLASE DOMAIN-CONTAINING PROTEIN SGPP"/>
    <property type="match status" value="1"/>
</dbReference>
<dbReference type="Gene3D" id="1.10.510.10">
    <property type="entry name" value="Transferase(Phosphotransferase) domain 1"/>
    <property type="match status" value="2"/>
</dbReference>
<evidence type="ECO:0000259" key="5">
    <source>
        <dbReference type="PROSITE" id="PS50011"/>
    </source>
</evidence>
<dbReference type="InterPro" id="IPR051600">
    <property type="entry name" value="Beta-PGM-like"/>
</dbReference>
<name>A0A5A7PRK2_STRAF</name>
<keyword evidence="6" id="KW-0418">Kinase</keyword>
<dbReference type="PROSITE" id="PS00108">
    <property type="entry name" value="PROTEIN_KINASE_ST"/>
    <property type="match status" value="1"/>
</dbReference>
<dbReference type="SFLD" id="SFLDG01129">
    <property type="entry name" value="C1.5:_HAD__Beta-PGM__Phosphata"/>
    <property type="match status" value="1"/>
</dbReference>
<gene>
    <name evidence="6" type="ORF">STAS_11702</name>
</gene>
<dbReference type="InterPro" id="IPR041492">
    <property type="entry name" value="HAD_2"/>
</dbReference>
<dbReference type="OrthoDB" id="10020333at2759"/>
<dbReference type="SMART" id="SM00220">
    <property type="entry name" value="S_TKc"/>
    <property type="match status" value="1"/>
</dbReference>
<dbReference type="Gene3D" id="3.40.50.1000">
    <property type="entry name" value="HAD superfamily/HAD-like"/>
    <property type="match status" value="1"/>
</dbReference>
<dbReference type="InterPro" id="IPR023214">
    <property type="entry name" value="HAD_sf"/>
</dbReference>
<accession>A0A5A7PRK2</accession>
<dbReference type="SUPFAM" id="SSF56112">
    <property type="entry name" value="Protein kinase-like (PK-like)"/>
    <property type="match status" value="1"/>
</dbReference>
<protein>
    <submittedName>
        <fullName evidence="6">Kinase like protein</fullName>
    </submittedName>
</protein>
<dbReference type="Pfam" id="PF00069">
    <property type="entry name" value="Pkinase"/>
    <property type="match status" value="2"/>
</dbReference>
<feature type="compositionally biased region" description="Polar residues" evidence="4">
    <location>
        <begin position="932"/>
        <end position="944"/>
    </location>
</feature>
<dbReference type="InterPro" id="IPR011009">
    <property type="entry name" value="Kinase-like_dom_sf"/>
</dbReference>
<feature type="region of interest" description="Disordered" evidence="4">
    <location>
        <begin position="973"/>
        <end position="1005"/>
    </location>
</feature>
<dbReference type="Proteomes" id="UP000325081">
    <property type="component" value="Unassembled WGS sequence"/>
</dbReference>
<keyword evidence="7" id="KW-1185">Reference proteome</keyword>
<feature type="domain" description="Protein kinase" evidence="5">
    <location>
        <begin position="699"/>
        <end position="1171"/>
    </location>
</feature>
<reference evidence="7" key="1">
    <citation type="journal article" date="2019" name="Curr. Biol.">
        <title>Genome Sequence of Striga asiatica Provides Insight into the Evolution of Plant Parasitism.</title>
        <authorList>
            <person name="Yoshida S."/>
            <person name="Kim S."/>
            <person name="Wafula E.K."/>
            <person name="Tanskanen J."/>
            <person name="Kim Y.M."/>
            <person name="Honaas L."/>
            <person name="Yang Z."/>
            <person name="Spallek T."/>
            <person name="Conn C.E."/>
            <person name="Ichihashi Y."/>
            <person name="Cheong K."/>
            <person name="Cui S."/>
            <person name="Der J.P."/>
            <person name="Gundlach H."/>
            <person name="Jiao Y."/>
            <person name="Hori C."/>
            <person name="Ishida J.K."/>
            <person name="Kasahara H."/>
            <person name="Kiba T."/>
            <person name="Kim M.S."/>
            <person name="Koo N."/>
            <person name="Laohavisit A."/>
            <person name="Lee Y.H."/>
            <person name="Lumba S."/>
            <person name="McCourt P."/>
            <person name="Mortimer J.C."/>
            <person name="Mutuku J.M."/>
            <person name="Nomura T."/>
            <person name="Sasaki-Sekimoto Y."/>
            <person name="Seto Y."/>
            <person name="Wang Y."/>
            <person name="Wakatake T."/>
            <person name="Sakakibara H."/>
            <person name="Demura T."/>
            <person name="Yamaguchi S."/>
            <person name="Yoneyama K."/>
            <person name="Manabe R.I."/>
            <person name="Nelson D.C."/>
            <person name="Schulman A.H."/>
            <person name="Timko M.P."/>
            <person name="dePamphilis C.W."/>
            <person name="Choi D."/>
            <person name="Shirasu K."/>
        </authorList>
    </citation>
    <scope>NUCLEOTIDE SEQUENCE [LARGE SCALE GENOMIC DNA]</scope>
    <source>
        <strain evidence="7">cv. UVA1</strain>
    </source>
</reference>
<sequence length="1192" mass="133642">MTISSVDSSLDSAGSASSLLELAPLEAVLFDVDGTLCDSDPLHHYAFREMLLEIGFDGGVPITDEFFIKTIAGKHNEDIGRALFPDDRERAVKFLDDKEAMFRRIIKDKMEPIKGLYKLTKWIEDRGLKRAAVTNAPRANAELMISLLGLSDFFHAVIIGSDCERAKPFPDPYLKALEVLNVSKEHTCVFELVNILSRVRVLQRALPPSASSLEGPLCKSSAFSKRTLSDLIRPPLMGVPPENSELGLQLSTNRLTTAAWHVLDPLIRRRRPARLSDLATIFASTPEFVRLLCSLPDYPLRLGDNLSVTLSPLGIITVAARSDVIRRYLDFPQTVPRLSLDVPLNEIVRTYYRKRKRLRLEVVDLSPPEKRNRLTNVEDEINFNWSTMIMMLGGPLQNVHTQFIRKPPILECDNGDFEKVIEPAMFTEPSFGHVSSDNEDLEHKYDEMGVKYLHEEGLGISHQQNCTPFQSISPDTHEIEAELMINSFNLSQLPLLPHVLGNSGGCEIGDLYVANSIDSLEEQMIDSHEENEAVIQGCQSLTEHVNGNTKEVCLLDPVTSVGHNQNQPTKATFKDISCLDKPGEVQCNANNEAFLGPITEDRLKCQGELQIPPSRPAHKDGMCDMGNSIPPSRENYKSPHDKGPEQLKLYKNLTDKKQYMKLNYMNNGKREPFLEKREKASSVSNNHNDKKPFPEFESFVVEEEEGSGGYGTVYRARRKADGVTFAIKCPHVNANRNCVINEMKMLERLRGKNFVIRYEGSLKSGSADCLVLEHVVHDRPENLRREIDIIQLQWYGYCLFKALAGLHKQGIVHRDVKPGNFLYSRKVNKGYLIDFNLALDVCKKYRIFDNTKAGHNSNDHVPIPQNSSLHTARSKKLMNTKFPEAVDRNSGKKVSTSLLPPGNLKKKVDKAKVFTEASSRRIIRSQGGDGSGITSTKDGTSNKTRSGERLREPMPNTGRSELLSLVQEALKGGNYESATAPKSKRKRVSASPGDTEKSSLYITPMPLHNNGVAIRGAGQLKTKGEGKSRREGPCAGTKGFKAPEVLFRSLHQGPKVDIWSAGVTLLYLMIGRAPFNGDADQNIKEIAKLRGSEDLWELARLHDRESSFPRDLFDAKYLTSTKLGDWCARNTRRPEFLQAIPRSLFDLVDKCLIVNPRHRISAEEALSHEFFSPCRYPNEIKRAKAVKARDVE</sequence>
<dbReference type="SFLD" id="SFLDS00003">
    <property type="entry name" value="Haloacid_Dehalogenase"/>
    <property type="match status" value="1"/>
</dbReference>
<dbReference type="GO" id="GO:0046872">
    <property type="term" value="F:metal ion binding"/>
    <property type="evidence" value="ECO:0007669"/>
    <property type="project" value="UniProtKB-KW"/>
</dbReference>
<dbReference type="GO" id="GO:0005524">
    <property type="term" value="F:ATP binding"/>
    <property type="evidence" value="ECO:0007669"/>
    <property type="project" value="InterPro"/>
</dbReference>